<dbReference type="Ensembl" id="ENSAMET00000002040.2">
    <property type="protein sequence ID" value="ENSAMEP00000001961.2"/>
    <property type="gene ID" value="ENSAMEG00000001861.2"/>
</dbReference>
<dbReference type="Gene3D" id="3.40.50.1820">
    <property type="entry name" value="alpha/beta hydrolase"/>
    <property type="match status" value="1"/>
</dbReference>
<keyword evidence="3" id="KW-0378">Hydrolase</keyword>
<evidence type="ECO:0000313" key="5">
    <source>
        <dbReference type="Proteomes" id="UP000008912"/>
    </source>
</evidence>
<dbReference type="GO" id="GO:0047372">
    <property type="term" value="F:monoacylglycerol lipase activity"/>
    <property type="evidence" value="ECO:0007669"/>
    <property type="project" value="TreeGrafter"/>
</dbReference>
<dbReference type="HOGENOM" id="CLU_032487_4_0_1"/>
<gene>
    <name evidence="4" type="primary">ABHD1</name>
</gene>
<dbReference type="InterPro" id="IPR012020">
    <property type="entry name" value="ABHD4"/>
</dbReference>
<dbReference type="InterPro" id="IPR000952">
    <property type="entry name" value="AB_hydrolase_4_CS"/>
</dbReference>
<dbReference type="SUPFAM" id="SSF53474">
    <property type="entry name" value="alpha/beta-Hydrolases"/>
    <property type="match status" value="1"/>
</dbReference>
<proteinExistence type="inferred from homology"/>
<dbReference type="InterPro" id="IPR050960">
    <property type="entry name" value="AB_hydrolase_4_sf"/>
</dbReference>
<keyword evidence="5" id="KW-1185">Reference proteome</keyword>
<reference evidence="4" key="3">
    <citation type="submission" date="2025-09" db="UniProtKB">
        <authorList>
            <consortium name="Ensembl"/>
        </authorList>
    </citation>
    <scope>IDENTIFICATION</scope>
</reference>
<dbReference type="AlphaFoldDB" id="G1L501"/>
<evidence type="ECO:0000256" key="2">
    <source>
        <dbReference type="ARBA" id="ARBA00022487"/>
    </source>
</evidence>
<evidence type="ECO:0000313" key="4">
    <source>
        <dbReference type="Ensembl" id="ENSAMEP00000001961.2"/>
    </source>
</evidence>
<dbReference type="STRING" id="9646.ENSAMEP00000001961"/>
<sequence length="413" mass="46092">MPSSSQSPQNGTWTKPFSLLLGLGATLYLGYYWRYVPQLVTGSWFLAFLEQHCPVTLETFYPTPWCFEGWLQTIFRVLLQSQPPVPYWSEVLQTPDGGQFLLDWAGGHSSSQYPDPTTQPIVLLLPGITGSSQDSYVLQLANQALREVISKDGAAVFNNRGCHGEELLTHRAFCASNTEDLEIVVNHIKQCYSQAPLLAVVLNHLARTGQASGLVAALALSACWDSSETTRSLETPLNSLLFNQHLTAELRHTVNRNRKVMEKVVNVDFVLQARTICQFDERYTAVAFGYQDCVTYYQAASPGTKVDAIQTPVLCLNAADDPFSPIHAAQCSPHVALLTTARGGHIGFLEGLFPWQHCYMTRLLHQYAKAVFQHPAELLNLRDLSPSERGKSRQEYHWGLNSVFTNLLNINFS</sequence>
<comment type="similarity">
    <text evidence="1">Belongs to the AB hydrolase superfamily. AB hydrolase 4 family.</text>
</comment>
<dbReference type="PANTHER" id="PTHR10794:SF60">
    <property type="entry name" value="PROTEIN ABHD1"/>
    <property type="match status" value="1"/>
</dbReference>
<organism evidence="4 5">
    <name type="scientific">Ailuropoda melanoleuca</name>
    <name type="common">Giant panda</name>
    <dbReference type="NCBI Taxonomy" id="9646"/>
    <lineage>
        <taxon>Eukaryota</taxon>
        <taxon>Metazoa</taxon>
        <taxon>Chordata</taxon>
        <taxon>Craniata</taxon>
        <taxon>Vertebrata</taxon>
        <taxon>Euteleostomi</taxon>
        <taxon>Mammalia</taxon>
        <taxon>Eutheria</taxon>
        <taxon>Laurasiatheria</taxon>
        <taxon>Carnivora</taxon>
        <taxon>Caniformia</taxon>
        <taxon>Ursidae</taxon>
        <taxon>Ailuropoda</taxon>
    </lineage>
</organism>
<dbReference type="GO" id="GO:0051792">
    <property type="term" value="P:medium-chain fatty acid biosynthetic process"/>
    <property type="evidence" value="ECO:0007669"/>
    <property type="project" value="TreeGrafter"/>
</dbReference>
<name>G1L501_AILME</name>
<dbReference type="GO" id="GO:0051793">
    <property type="term" value="P:medium-chain fatty acid catabolic process"/>
    <property type="evidence" value="ECO:0007669"/>
    <property type="project" value="TreeGrafter"/>
</dbReference>
<dbReference type="PIRSF" id="PIRSF005211">
    <property type="entry name" value="Ab_hydro_YheT"/>
    <property type="match status" value="1"/>
</dbReference>
<dbReference type="InParanoid" id="G1L501"/>
<dbReference type="GO" id="GO:0008126">
    <property type="term" value="F:acetylesterase activity"/>
    <property type="evidence" value="ECO:0007669"/>
    <property type="project" value="TreeGrafter"/>
</dbReference>
<dbReference type="GeneTree" id="ENSGT00950000182902"/>
<dbReference type="InterPro" id="IPR029058">
    <property type="entry name" value="AB_hydrolase_fold"/>
</dbReference>
<evidence type="ECO:0000256" key="3">
    <source>
        <dbReference type="ARBA" id="ARBA00022801"/>
    </source>
</evidence>
<dbReference type="eggNOG" id="KOG1838">
    <property type="taxonomic scope" value="Eukaryota"/>
</dbReference>
<dbReference type="Proteomes" id="UP000008912">
    <property type="component" value="Unassembled WGS sequence"/>
</dbReference>
<protein>
    <submittedName>
        <fullName evidence="4">Abhydrolase domain containing 1</fullName>
    </submittedName>
</protein>
<evidence type="ECO:0000256" key="1">
    <source>
        <dbReference type="ARBA" id="ARBA00010884"/>
    </source>
</evidence>
<reference evidence="4 5" key="1">
    <citation type="journal article" date="2010" name="Nature">
        <title>The sequence and de novo assembly of the giant panda genome.</title>
        <authorList>
            <person name="Li R."/>
            <person name="Fan W."/>
            <person name="Tian G."/>
            <person name="Zhu H."/>
            <person name="He L."/>
            <person name="Cai J."/>
            <person name="Huang Q."/>
            <person name="Cai Q."/>
            <person name="Li B."/>
            <person name="Bai Y."/>
            <person name="Zhang Z."/>
            <person name="Zhang Y."/>
            <person name="Wang W."/>
            <person name="Li J."/>
            <person name="Wei F."/>
            <person name="Li H."/>
            <person name="Jian M."/>
            <person name="Li J."/>
            <person name="Zhang Z."/>
            <person name="Nielsen R."/>
            <person name="Li D."/>
            <person name="Gu W."/>
            <person name="Yang Z."/>
            <person name="Xuan Z."/>
            <person name="Ryder O.A."/>
            <person name="Leung F.C."/>
            <person name="Zhou Y."/>
            <person name="Cao J."/>
            <person name="Sun X."/>
            <person name="Fu Y."/>
            <person name="Fang X."/>
            <person name="Guo X."/>
            <person name="Wang B."/>
            <person name="Hou R."/>
            <person name="Shen F."/>
            <person name="Mu B."/>
            <person name="Ni P."/>
            <person name="Lin R."/>
            <person name="Qian W."/>
            <person name="Wang G."/>
            <person name="Yu C."/>
            <person name="Nie W."/>
            <person name="Wang J."/>
            <person name="Wu Z."/>
            <person name="Liang H."/>
            <person name="Min J."/>
            <person name="Wu Q."/>
            <person name="Cheng S."/>
            <person name="Ruan J."/>
            <person name="Wang M."/>
            <person name="Shi Z."/>
            <person name="Wen M."/>
            <person name="Liu B."/>
            <person name="Ren X."/>
            <person name="Zheng H."/>
            <person name="Dong D."/>
            <person name="Cook K."/>
            <person name="Shan G."/>
            <person name="Zhang H."/>
            <person name="Kosiol C."/>
            <person name="Xie X."/>
            <person name="Lu Z."/>
            <person name="Zheng H."/>
            <person name="Li Y."/>
            <person name="Steiner C.C."/>
            <person name="Lam T.T."/>
            <person name="Lin S."/>
            <person name="Zhang Q."/>
            <person name="Li G."/>
            <person name="Tian J."/>
            <person name="Gong T."/>
            <person name="Liu H."/>
            <person name="Zhang D."/>
            <person name="Fang L."/>
            <person name="Ye C."/>
            <person name="Zhang J."/>
            <person name="Hu W."/>
            <person name="Xu A."/>
            <person name="Ren Y."/>
            <person name="Zhang G."/>
            <person name="Bruford M.W."/>
            <person name="Li Q."/>
            <person name="Ma L."/>
            <person name="Guo Y."/>
            <person name="An N."/>
            <person name="Hu Y."/>
            <person name="Zheng Y."/>
            <person name="Shi Y."/>
            <person name="Li Z."/>
            <person name="Liu Q."/>
            <person name="Chen Y."/>
            <person name="Zhao J."/>
            <person name="Qu N."/>
            <person name="Zhao S."/>
            <person name="Tian F."/>
            <person name="Wang X."/>
            <person name="Wang H."/>
            <person name="Xu L."/>
            <person name="Liu X."/>
            <person name="Vinar T."/>
            <person name="Wang Y."/>
            <person name="Lam T.W."/>
            <person name="Yiu S.M."/>
            <person name="Liu S."/>
            <person name="Zhang H."/>
            <person name="Li D."/>
            <person name="Huang Y."/>
            <person name="Wang X."/>
            <person name="Yang G."/>
            <person name="Jiang Z."/>
            <person name="Wang J."/>
            <person name="Qin N."/>
            <person name="Li L."/>
            <person name="Li J."/>
            <person name="Bolund L."/>
            <person name="Kristiansen K."/>
            <person name="Wong G.K."/>
            <person name="Olson M."/>
            <person name="Zhang X."/>
            <person name="Li S."/>
            <person name="Yang H."/>
            <person name="Wang J."/>
            <person name="Wang J."/>
        </authorList>
    </citation>
    <scope>NUCLEOTIDE SEQUENCE [LARGE SCALE GENOMIC DNA]</scope>
</reference>
<dbReference type="PROSITE" id="PS01133">
    <property type="entry name" value="UPF0017"/>
    <property type="match status" value="1"/>
</dbReference>
<keyword evidence="2" id="KW-0719">Serine esterase</keyword>
<dbReference type="PANTHER" id="PTHR10794">
    <property type="entry name" value="ABHYDROLASE DOMAIN-CONTAINING PROTEIN"/>
    <property type="match status" value="1"/>
</dbReference>
<reference evidence="4" key="2">
    <citation type="submission" date="2025-08" db="UniProtKB">
        <authorList>
            <consortium name="Ensembl"/>
        </authorList>
    </citation>
    <scope>IDENTIFICATION</scope>
</reference>
<accession>G1L501</accession>